<dbReference type="VEuPathDB" id="GiardiaDB:GMRT_13605"/>
<protein>
    <submittedName>
        <fullName evidence="2">Uncharacterized protein</fullName>
    </submittedName>
</protein>
<keyword evidence="1" id="KW-0812">Transmembrane</keyword>
<name>A0A4Z1SZ33_GIAMU</name>
<keyword evidence="3" id="KW-1185">Reference proteome</keyword>
<dbReference type="EMBL" id="VDLU01000001">
    <property type="protein sequence ID" value="TNJ30025.1"/>
    <property type="molecule type" value="Genomic_DNA"/>
</dbReference>
<evidence type="ECO:0000313" key="2">
    <source>
        <dbReference type="EMBL" id="TNJ30025.1"/>
    </source>
</evidence>
<proteinExistence type="predicted"/>
<dbReference type="Proteomes" id="UP000315496">
    <property type="component" value="Chromosome 1"/>
</dbReference>
<dbReference type="AlphaFoldDB" id="A0A4Z1SZ33"/>
<organism evidence="2 3">
    <name type="scientific">Giardia muris</name>
    <dbReference type="NCBI Taxonomy" id="5742"/>
    <lineage>
        <taxon>Eukaryota</taxon>
        <taxon>Metamonada</taxon>
        <taxon>Diplomonadida</taxon>
        <taxon>Hexamitidae</taxon>
        <taxon>Giardiinae</taxon>
        <taxon>Giardia</taxon>
    </lineage>
</organism>
<feature type="transmembrane region" description="Helical" evidence="1">
    <location>
        <begin position="84"/>
        <end position="109"/>
    </location>
</feature>
<evidence type="ECO:0000256" key="1">
    <source>
        <dbReference type="SAM" id="Phobius"/>
    </source>
</evidence>
<reference evidence="2 3" key="1">
    <citation type="submission" date="2019-05" db="EMBL/GenBank/DDBJ databases">
        <title>The compact genome of Giardia muris reveals important steps in the evolution of intestinal protozoan parasites.</title>
        <authorList>
            <person name="Xu F."/>
            <person name="Jimenez-Gonzalez A."/>
            <person name="Einarsson E."/>
            <person name="Astvaldsson A."/>
            <person name="Peirasmaki D."/>
            <person name="Eckmann L."/>
            <person name="Andersson J.O."/>
            <person name="Svard S.G."/>
            <person name="Jerlstrom-Hultqvist J."/>
        </authorList>
    </citation>
    <scope>NUCLEOTIDE SEQUENCE [LARGE SCALE GENOMIC DNA]</scope>
    <source>
        <strain evidence="2 3">Roberts-Thomson</strain>
    </source>
</reference>
<keyword evidence="1" id="KW-1133">Transmembrane helix</keyword>
<evidence type="ECO:0000313" key="3">
    <source>
        <dbReference type="Proteomes" id="UP000315496"/>
    </source>
</evidence>
<gene>
    <name evidence="2" type="ORF">GMRT_13605</name>
</gene>
<feature type="transmembrane region" description="Helical" evidence="1">
    <location>
        <begin position="51"/>
        <end position="72"/>
    </location>
</feature>
<feature type="transmembrane region" description="Helical" evidence="1">
    <location>
        <begin position="129"/>
        <end position="148"/>
    </location>
</feature>
<dbReference type="OrthoDB" id="10249600at2759"/>
<keyword evidence="1" id="KW-0472">Membrane</keyword>
<comment type="caution">
    <text evidence="2">The sequence shown here is derived from an EMBL/GenBank/DDBJ whole genome shotgun (WGS) entry which is preliminary data.</text>
</comment>
<sequence>MPKDRVEGRFLRQMAYNNLVHSLLYLALAVAGVVAATSTGPQPKTFQFHAALITMTSFFFLESPLLFASFVCRLSKERNTYNVFLLNLVRIALTIVRYCLNIWLIAATVKTYMMGLGTSLTLGVAGADIILHVIELGFFISVFLIALLRPIVCFCL</sequence>
<accession>A0A4Z1SZ33</accession>